<dbReference type="RefSeq" id="WP_144915489.1">
    <property type="nucleotide sequence ID" value="NZ_VLLI01000013.1"/>
</dbReference>
<feature type="domain" description="Ig-like" evidence="1">
    <location>
        <begin position="696"/>
        <end position="775"/>
    </location>
</feature>
<dbReference type="Pfam" id="PF13585">
    <property type="entry name" value="CHU_C"/>
    <property type="match status" value="1"/>
</dbReference>
<feature type="domain" description="PKD-like" evidence="2">
    <location>
        <begin position="787"/>
        <end position="869"/>
    </location>
</feature>
<feature type="domain" description="Ig-like" evidence="1">
    <location>
        <begin position="520"/>
        <end position="591"/>
    </location>
</feature>
<feature type="domain" description="Ig-like" evidence="1">
    <location>
        <begin position="101"/>
        <end position="175"/>
    </location>
</feature>
<feature type="domain" description="Ig-like" evidence="1">
    <location>
        <begin position="257"/>
        <end position="336"/>
    </location>
</feature>
<evidence type="ECO:0000259" key="1">
    <source>
        <dbReference type="Pfam" id="PF19081"/>
    </source>
</evidence>
<keyword evidence="4" id="KW-1185">Reference proteome</keyword>
<feature type="domain" description="Ig-like" evidence="1">
    <location>
        <begin position="340"/>
        <end position="415"/>
    </location>
</feature>
<dbReference type="Pfam" id="PF19406">
    <property type="entry name" value="PKD_5"/>
    <property type="match status" value="3"/>
</dbReference>
<accession>A0A562TS43</accession>
<proteinExistence type="predicted"/>
<feature type="domain" description="Ig-like" evidence="1">
    <location>
        <begin position="181"/>
        <end position="253"/>
    </location>
</feature>
<dbReference type="InterPro" id="IPR044023">
    <property type="entry name" value="Ig_7"/>
</dbReference>
<evidence type="ECO:0000313" key="3">
    <source>
        <dbReference type="EMBL" id="TWI96362.1"/>
    </source>
</evidence>
<organism evidence="3 4">
    <name type="scientific">Mucilaginibacter frigoritolerans</name>
    <dbReference type="NCBI Taxonomy" id="652788"/>
    <lineage>
        <taxon>Bacteria</taxon>
        <taxon>Pseudomonadati</taxon>
        <taxon>Bacteroidota</taxon>
        <taxon>Sphingobacteriia</taxon>
        <taxon>Sphingobacteriales</taxon>
        <taxon>Sphingobacteriaceae</taxon>
        <taxon>Mucilaginibacter</taxon>
    </lineage>
</organism>
<dbReference type="InterPro" id="IPR045828">
    <property type="entry name" value="PKD_Bacteroidetes"/>
</dbReference>
<dbReference type="Pfam" id="PF19081">
    <property type="entry name" value="Ig_7"/>
    <property type="match status" value="8"/>
</dbReference>
<evidence type="ECO:0000313" key="4">
    <source>
        <dbReference type="Proteomes" id="UP000317010"/>
    </source>
</evidence>
<feature type="domain" description="PKD-like" evidence="2">
    <location>
        <begin position="879"/>
        <end position="961"/>
    </location>
</feature>
<feature type="domain" description="Ig-like" evidence="1">
    <location>
        <begin position="424"/>
        <end position="498"/>
    </location>
</feature>
<comment type="caution">
    <text evidence="3">The sequence shown here is derived from an EMBL/GenBank/DDBJ whole genome shotgun (WGS) entry which is preliminary data.</text>
</comment>
<feature type="domain" description="PKD-like" evidence="2">
    <location>
        <begin position="970"/>
        <end position="1053"/>
    </location>
</feature>
<evidence type="ECO:0000259" key="2">
    <source>
        <dbReference type="Pfam" id="PF19406"/>
    </source>
</evidence>
<name>A0A562TS43_9SPHI</name>
<feature type="domain" description="Ig-like" evidence="1">
    <location>
        <begin position="618"/>
        <end position="692"/>
    </location>
</feature>
<dbReference type="EMBL" id="VLLI01000013">
    <property type="protein sequence ID" value="TWI96362.1"/>
    <property type="molecule type" value="Genomic_DNA"/>
</dbReference>
<dbReference type="OrthoDB" id="1488276at2"/>
<dbReference type="Proteomes" id="UP000317010">
    <property type="component" value="Unassembled WGS sequence"/>
</dbReference>
<dbReference type="Gene3D" id="2.60.40.10">
    <property type="entry name" value="Immunoglobulins"/>
    <property type="match status" value="1"/>
</dbReference>
<sequence length="1478" mass="153120">MRNYFFVFLFLLVTLNASGESDGLTVKLSSSSSSICSGGAAVLTASVSGGAAPYTYIWNTGEVTSSISVNKGGTYKVIVSDSAPGSTPVTEEITIATNATPNAPTVANTIICPNSTATLTASAPGGLYQWYDAPVGGNLLASGSTYTTKPLTIATTFYVETTLNGCTSARTSVTVYLYGKPSVTNATICQGSSAVLSASGGDTYSWYASASGGKVLSTSAQFTTPVLMYPTTYYVVAVINGCASLPTPVNAYVSTAPLAPIAPGVAICTGATASLHATSSQGVVDWFTVPEGGVSLISSPDFTSPQLTSSTTYYVQVTSPTGCISARTPVKVTVEPTLQAPVVHDFATCYGTSITLTASGSGGTLQWFNSATSTTVLASGNTFNTPALNTSTTYYVQVTNGGCFSPRSAVNITVNGPVIAPNAAGLITCSGSVTTLTATSIQSGSTFAWYDAAKGGNLLASTAVYVTPPINSTTTLYVQASLNGCISSRTAVTISILPIPTAPVTSGAPLCTDNQGITPSGVTICEGNQAMLIASGANNVTYEWFDAQTGGDFLIANSVYITPILNKTTTYYVQSTANGCNSPRIPIMVNVITQAQCATNVTTSSVGSTNVTVSATKAPTARNVSICSGNNAILTATSPGGCYEWYDATTGGNLLKTGAVYTTPVLIANTNYYVQTTLNGITSPRTPVTVSVVAAPTAPVAKEPTVCFGNSTTLIASGLPGTYAWYDKPLGGNLLSKESAFVTPYITQDTAYYVQSGLDYYYCSGPRTKVKVFVNAVPTIISASTLAICSGNVLNYTIESNIAATTFNWSRTAVAGISNAALNNQTSNTINETLINTSDTTETVTYIITPIANGCSGASLNLVVTVSPNTVVTSPAAVTICNSTSVNYKFSLNTIGTFFRWSRATVPGIKNAAITGQQSSNINEVLYNTSNAPINVTYVFTYQTTNCQVGTFNLVVTVNPESNITSPPTETVCSGTPLNYTITSNVSSSTFSWSRVAVKGISNAAIANQASNTINESLINTSASAIRVIYIITPTNNNCAGIAFSLSVIVNPQQSAPMANSNSPVCMGSGIELNTPTVINATYLWTGPAGFQSASQNPVINSVTADNAGVYNLYTIINGCSSPASSVNVVVDPPPLANAGPDQIVCLNASEVNLLGKVSGGTTTGIWTTNGSGTFFPSSNVLNAEYLPSSTDMAAGSVMLTLSSTSPDNCTISTSSMNVTFQLLTGVKAGNSQILCAQTYAVKLDGQVFAPGGGLWKSSGTGTFSPSASDLNASYIPDATDLKNGKVTLTLHAVNAGECYTSEDSLTITFLPPPTVNAGGIRYVLRGNAIVLTPTVSDNKVQYQWSPDVNINNTTIKNPTITGDENITYTLTVTDSLGCVTRDQTNIVVSPELVVPNTFTPNGDGINDLWEVKGLIAYQNAVIDVFDRYGQKVFHSVGYGSSWDGSCNGRIIPPGTYYYVIDLKVNGQVLSGSLALVK</sequence>
<protein>
    <submittedName>
        <fullName evidence="3">Gliding motility-associated-like protein</fullName>
    </submittedName>
</protein>
<dbReference type="InterPro" id="IPR013783">
    <property type="entry name" value="Ig-like_fold"/>
</dbReference>
<dbReference type="NCBIfam" id="TIGR04131">
    <property type="entry name" value="Bac_Flav_CTERM"/>
    <property type="match status" value="1"/>
</dbReference>
<dbReference type="InterPro" id="IPR026341">
    <property type="entry name" value="T9SS_type_B"/>
</dbReference>
<reference evidence="3 4" key="1">
    <citation type="submission" date="2019-07" db="EMBL/GenBank/DDBJ databases">
        <title>Genomic Encyclopedia of Archaeal and Bacterial Type Strains, Phase II (KMG-II): from individual species to whole genera.</title>
        <authorList>
            <person name="Goeker M."/>
        </authorList>
    </citation>
    <scope>NUCLEOTIDE SEQUENCE [LARGE SCALE GENOMIC DNA]</scope>
    <source>
        <strain evidence="3 4">ATCC BAA-1854</strain>
    </source>
</reference>
<gene>
    <name evidence="3" type="ORF">JN11_04096</name>
</gene>